<dbReference type="InterPro" id="IPR043502">
    <property type="entry name" value="DNA/RNA_pol_sf"/>
</dbReference>
<name>A0A183PP52_9TREM</name>
<proteinExistence type="predicted"/>
<dbReference type="InterPro" id="IPR050951">
    <property type="entry name" value="Retrovirus_Pol_polyprotein"/>
</dbReference>
<dbReference type="Proteomes" id="UP000269396">
    <property type="component" value="Unassembled WGS sequence"/>
</dbReference>
<accession>A0A183PP52</accession>
<dbReference type="Pfam" id="PF17919">
    <property type="entry name" value="RT_RNaseH_2"/>
    <property type="match status" value="1"/>
</dbReference>
<dbReference type="EMBL" id="UZAL01036778">
    <property type="protein sequence ID" value="VDP70496.1"/>
    <property type="molecule type" value="Genomic_DNA"/>
</dbReference>
<evidence type="ECO:0000313" key="3">
    <source>
        <dbReference type="Proteomes" id="UP000269396"/>
    </source>
</evidence>
<evidence type="ECO:0000259" key="1">
    <source>
        <dbReference type="Pfam" id="PF17919"/>
    </source>
</evidence>
<protein>
    <recommendedName>
        <fullName evidence="1">Reverse transcriptase/retrotransposon-derived protein RNase H-like domain-containing protein</fullName>
    </recommendedName>
</protein>
<dbReference type="SUPFAM" id="SSF56672">
    <property type="entry name" value="DNA/RNA polymerases"/>
    <property type="match status" value="1"/>
</dbReference>
<dbReference type="Gene3D" id="3.30.70.270">
    <property type="match status" value="1"/>
</dbReference>
<dbReference type="PANTHER" id="PTHR37984">
    <property type="entry name" value="PROTEIN CBG26694"/>
    <property type="match status" value="1"/>
</dbReference>
<evidence type="ECO:0000313" key="2">
    <source>
        <dbReference type="EMBL" id="VDP70496.1"/>
    </source>
</evidence>
<gene>
    <name evidence="2" type="ORF">SMTD_LOCUS16137</name>
</gene>
<organism evidence="2 3">
    <name type="scientific">Schistosoma mattheei</name>
    <dbReference type="NCBI Taxonomy" id="31246"/>
    <lineage>
        <taxon>Eukaryota</taxon>
        <taxon>Metazoa</taxon>
        <taxon>Spiralia</taxon>
        <taxon>Lophotrochozoa</taxon>
        <taxon>Platyhelminthes</taxon>
        <taxon>Trematoda</taxon>
        <taxon>Digenea</taxon>
        <taxon>Strigeidida</taxon>
        <taxon>Schistosomatoidea</taxon>
        <taxon>Schistosomatidae</taxon>
        <taxon>Schistosoma</taxon>
    </lineage>
</organism>
<reference evidence="2 3" key="1">
    <citation type="submission" date="2018-11" db="EMBL/GenBank/DDBJ databases">
        <authorList>
            <consortium name="Pathogen Informatics"/>
        </authorList>
    </citation>
    <scope>NUCLEOTIDE SEQUENCE [LARGE SCALE GENOMIC DNA]</scope>
    <source>
        <strain>Denwood</strain>
        <strain evidence="3">Zambia</strain>
    </source>
</reference>
<keyword evidence="3" id="KW-1185">Reference proteome</keyword>
<dbReference type="PANTHER" id="PTHR37984:SF9">
    <property type="entry name" value="INTEGRASE CATALYTIC DOMAIN-CONTAINING PROTEIN"/>
    <property type="match status" value="1"/>
</dbReference>
<dbReference type="STRING" id="31246.A0A183PP52"/>
<dbReference type="AlphaFoldDB" id="A0A183PP52"/>
<feature type="domain" description="Reverse transcriptase/retrotransposon-derived protein RNase H-like" evidence="1">
    <location>
        <begin position="81"/>
        <end position="153"/>
    </location>
</feature>
<dbReference type="InterPro" id="IPR041577">
    <property type="entry name" value="RT_RNaseH_2"/>
</dbReference>
<sequence>MESAGDWPMVLHESFEYLGYLVGGNSFKPDIKRLVPLTNEQFAKNLTELRSLLGSLQYYSRFIPNFSCHPIHSNKVRNKSCLRSLLKFLQIDAVLWTYSTSVHSILITDASYLDIGAVLKQEGRPVTCVSHKLTVTEQGYSYTQREALAVFWVGKRP</sequence>
<dbReference type="InterPro" id="IPR043128">
    <property type="entry name" value="Rev_trsase/Diguanyl_cyclase"/>
</dbReference>